<evidence type="ECO:0000313" key="1">
    <source>
        <dbReference type="EMBL" id="RID87048.1"/>
    </source>
</evidence>
<protein>
    <submittedName>
        <fullName evidence="1">Uncharacterized protein</fullName>
    </submittedName>
</protein>
<dbReference type="Gene3D" id="2.40.50.230">
    <property type="entry name" value="Gp5 N-terminal domain"/>
    <property type="match status" value="1"/>
</dbReference>
<sequence length="154" mass="17176">MANDTNFIDLLERRIKLSIRTQAPARVISFNEEKQTADVELLFLSVDTDGDTDKYPVLQDVPILGMRYKISHPIPANIAGLTGAYGGVDGSNGIIHTKNEIEFKPFLKKNDVVFVEFAERALDNLNGTTPFDPEFNRTHDQRDAVITGILNFAP</sequence>
<accession>A0A398BE08</accession>
<organism evidence="1 2">
    <name type="scientific">Peribacillus asahii</name>
    <dbReference type="NCBI Taxonomy" id="228899"/>
    <lineage>
        <taxon>Bacteria</taxon>
        <taxon>Bacillati</taxon>
        <taxon>Bacillota</taxon>
        <taxon>Bacilli</taxon>
        <taxon>Bacillales</taxon>
        <taxon>Bacillaceae</taxon>
        <taxon>Peribacillus</taxon>
    </lineage>
</organism>
<dbReference type="AlphaFoldDB" id="A0A398BE08"/>
<dbReference type="Proteomes" id="UP000266016">
    <property type="component" value="Unassembled WGS sequence"/>
</dbReference>
<gene>
    <name evidence="1" type="ORF">D1953_06950</name>
</gene>
<name>A0A398BE08_9BACI</name>
<keyword evidence="2" id="KW-1185">Reference proteome</keyword>
<comment type="caution">
    <text evidence="1">The sequence shown here is derived from an EMBL/GenBank/DDBJ whole genome shotgun (WGS) entry which is preliminary data.</text>
</comment>
<dbReference type="EMBL" id="QWVS01000013">
    <property type="protein sequence ID" value="RID87048.1"/>
    <property type="molecule type" value="Genomic_DNA"/>
</dbReference>
<evidence type="ECO:0000313" key="2">
    <source>
        <dbReference type="Proteomes" id="UP000266016"/>
    </source>
</evidence>
<proteinExistence type="predicted"/>
<dbReference type="RefSeq" id="WP_119116443.1">
    <property type="nucleotide sequence ID" value="NZ_QWVS01000013.1"/>
</dbReference>
<dbReference type="InterPro" id="IPR037026">
    <property type="entry name" value="Vgr_OB-fold_dom_sf"/>
</dbReference>
<reference evidence="1 2" key="1">
    <citation type="submission" date="2018-08" db="EMBL/GenBank/DDBJ databases">
        <title>Bacillus jemisoniae sp. nov., Bacillus chryseoplanitiae sp. nov., Bacillus resnikiae sp. nov., and Bacillus frankliniae sp. nov., isolated from Viking spacecraft and associated surfaces.</title>
        <authorList>
            <person name="Seuylemezian A."/>
            <person name="Vaishampayan P."/>
        </authorList>
    </citation>
    <scope>NUCLEOTIDE SEQUENCE [LARGE SCALE GENOMIC DNA]</scope>
    <source>
        <strain evidence="1 2">MA001</strain>
    </source>
</reference>